<organism evidence="1 2">
    <name type="scientific">Ectothiorhodospira marina</name>
    <dbReference type="NCBI Taxonomy" id="1396821"/>
    <lineage>
        <taxon>Bacteria</taxon>
        <taxon>Pseudomonadati</taxon>
        <taxon>Pseudomonadota</taxon>
        <taxon>Gammaproteobacteria</taxon>
        <taxon>Chromatiales</taxon>
        <taxon>Ectothiorhodospiraceae</taxon>
        <taxon>Ectothiorhodospira</taxon>
    </lineage>
</organism>
<dbReference type="EMBL" id="FOAA01000011">
    <property type="protein sequence ID" value="SEL21961.1"/>
    <property type="molecule type" value="Genomic_DNA"/>
</dbReference>
<proteinExistence type="predicted"/>
<accession>A0A1H7NF60</accession>
<dbReference type="Proteomes" id="UP000199256">
    <property type="component" value="Unassembled WGS sequence"/>
</dbReference>
<evidence type="ECO:0000313" key="1">
    <source>
        <dbReference type="EMBL" id="SEL21961.1"/>
    </source>
</evidence>
<reference evidence="2" key="1">
    <citation type="submission" date="2016-10" db="EMBL/GenBank/DDBJ databases">
        <authorList>
            <person name="Varghese N."/>
            <person name="Submissions S."/>
        </authorList>
    </citation>
    <scope>NUCLEOTIDE SEQUENCE [LARGE SCALE GENOMIC DNA]</scope>
    <source>
        <strain evidence="2">DSM 241</strain>
    </source>
</reference>
<sequence length="67" mass="7246">MAEHDARPYMGVVDDHRNNVMNPCQTILAIDAAWTPTSAGRTVPLGDEDAAIWCPRDVVRTEPALGG</sequence>
<name>A0A1H7NF60_9GAMM</name>
<evidence type="ECO:0000313" key="2">
    <source>
        <dbReference type="Proteomes" id="UP000199256"/>
    </source>
</evidence>
<dbReference type="AlphaFoldDB" id="A0A1H7NF60"/>
<keyword evidence="2" id="KW-1185">Reference proteome</keyword>
<protein>
    <submittedName>
        <fullName evidence="1">Uncharacterized protein</fullName>
    </submittedName>
</protein>
<gene>
    <name evidence="1" type="ORF">SAMN05444515_111112</name>
</gene>
<dbReference type="STRING" id="1396821.SAMN05444515_111112"/>
<dbReference type="RefSeq" id="WP_143050469.1">
    <property type="nucleotide sequence ID" value="NZ_FOAA01000011.1"/>
</dbReference>